<dbReference type="InterPro" id="IPR013216">
    <property type="entry name" value="Methyltransf_11"/>
</dbReference>
<dbReference type="PANTHER" id="PTHR44942">
    <property type="entry name" value="METHYLTRANSF_11 DOMAIN-CONTAINING PROTEIN"/>
    <property type="match status" value="1"/>
</dbReference>
<dbReference type="Pfam" id="PF08241">
    <property type="entry name" value="Methyltransf_11"/>
    <property type="match status" value="1"/>
</dbReference>
<dbReference type="PANTHER" id="PTHR44942:SF4">
    <property type="entry name" value="METHYLTRANSFERASE TYPE 11 DOMAIN-CONTAINING PROTEIN"/>
    <property type="match status" value="1"/>
</dbReference>
<protein>
    <submittedName>
        <fullName evidence="5">Class I SAM-dependent methyltransferase</fullName>
    </submittedName>
</protein>
<dbReference type="RefSeq" id="WP_150962676.1">
    <property type="nucleotide sequence ID" value="NZ_VZZJ01000005.1"/>
</dbReference>
<feature type="domain" description="Methyltransferase type 11" evidence="4">
    <location>
        <begin position="42"/>
        <end position="129"/>
    </location>
</feature>
<reference evidence="5 6" key="1">
    <citation type="submission" date="2019-09" db="EMBL/GenBank/DDBJ databases">
        <title>YIM 132548 draft genome.</title>
        <authorList>
            <person name="Jiang L."/>
        </authorList>
    </citation>
    <scope>NUCLEOTIDE SEQUENCE [LARGE SCALE GENOMIC DNA]</scope>
    <source>
        <strain evidence="5 6">YIM 132548</strain>
    </source>
</reference>
<keyword evidence="3 5" id="KW-0808">Transferase</keyword>
<gene>
    <name evidence="5" type="ORF">F6X51_07800</name>
</gene>
<proteinExistence type="inferred from homology"/>
<comment type="caution">
    <text evidence="5">The sequence shown here is derived from an EMBL/GenBank/DDBJ whole genome shotgun (WGS) entry which is preliminary data.</text>
</comment>
<keyword evidence="6" id="KW-1185">Reference proteome</keyword>
<evidence type="ECO:0000313" key="5">
    <source>
        <dbReference type="EMBL" id="KAB1074279.1"/>
    </source>
</evidence>
<keyword evidence="2 5" id="KW-0489">Methyltransferase</keyword>
<dbReference type="GO" id="GO:0008757">
    <property type="term" value="F:S-adenosylmethionine-dependent methyltransferase activity"/>
    <property type="evidence" value="ECO:0007669"/>
    <property type="project" value="InterPro"/>
</dbReference>
<evidence type="ECO:0000313" key="6">
    <source>
        <dbReference type="Proteomes" id="UP000441523"/>
    </source>
</evidence>
<sequence>MTGFKDHFSTNNAGYAAHRPTYPHALADFLADAAPARTQAWDAGCGTGQLSVLLAARFRRVLATDASAQQIASATPHEAVTYRTAPAEVSGLSAGSTDLITVAQAAHWFELDAFYAEVRRVARPRAILALITYGVLHVAGEEVEAVVQRFYHAVIGPYWPTERRHVEDGYRSLPFPFEAVEAPSLAIEVSWGMSDLIGYIETWSAVRQAEKAVGRGPIDAAQAELARAWGDPEARRMVRWPLSLRVGRL</sequence>
<evidence type="ECO:0000256" key="1">
    <source>
        <dbReference type="ARBA" id="ARBA00008361"/>
    </source>
</evidence>
<name>A0A6N6MTI0_9HYPH</name>
<dbReference type="InterPro" id="IPR029063">
    <property type="entry name" value="SAM-dependent_MTases_sf"/>
</dbReference>
<dbReference type="Proteomes" id="UP000441523">
    <property type="component" value="Unassembled WGS sequence"/>
</dbReference>
<dbReference type="SUPFAM" id="SSF53335">
    <property type="entry name" value="S-adenosyl-L-methionine-dependent methyltransferases"/>
    <property type="match status" value="1"/>
</dbReference>
<comment type="similarity">
    <text evidence="1">Belongs to the methyltransferase superfamily.</text>
</comment>
<dbReference type="InterPro" id="IPR051052">
    <property type="entry name" value="Diverse_substrate_MTase"/>
</dbReference>
<evidence type="ECO:0000259" key="4">
    <source>
        <dbReference type="Pfam" id="PF08241"/>
    </source>
</evidence>
<organism evidence="5 6">
    <name type="scientific">Methylobacterium planeticum</name>
    <dbReference type="NCBI Taxonomy" id="2615211"/>
    <lineage>
        <taxon>Bacteria</taxon>
        <taxon>Pseudomonadati</taxon>
        <taxon>Pseudomonadota</taxon>
        <taxon>Alphaproteobacteria</taxon>
        <taxon>Hyphomicrobiales</taxon>
        <taxon>Methylobacteriaceae</taxon>
        <taxon>Methylobacterium</taxon>
    </lineage>
</organism>
<dbReference type="AlphaFoldDB" id="A0A6N6MTI0"/>
<evidence type="ECO:0000256" key="3">
    <source>
        <dbReference type="ARBA" id="ARBA00022679"/>
    </source>
</evidence>
<dbReference type="Gene3D" id="3.40.50.150">
    <property type="entry name" value="Vaccinia Virus protein VP39"/>
    <property type="match status" value="1"/>
</dbReference>
<dbReference type="GO" id="GO:0032259">
    <property type="term" value="P:methylation"/>
    <property type="evidence" value="ECO:0007669"/>
    <property type="project" value="UniProtKB-KW"/>
</dbReference>
<evidence type="ECO:0000256" key="2">
    <source>
        <dbReference type="ARBA" id="ARBA00022603"/>
    </source>
</evidence>
<dbReference type="EMBL" id="VZZJ01000005">
    <property type="protein sequence ID" value="KAB1074279.1"/>
    <property type="molecule type" value="Genomic_DNA"/>
</dbReference>
<accession>A0A6N6MTI0</accession>
<dbReference type="CDD" id="cd02440">
    <property type="entry name" value="AdoMet_MTases"/>
    <property type="match status" value="1"/>
</dbReference>